<dbReference type="InterPro" id="IPR005204">
    <property type="entry name" value="Hemocyanin_N"/>
</dbReference>
<name>A0A7R9FLD2_9NEOP</name>
<comment type="similarity">
    <text evidence="1">Belongs to the tyrosinase family. Hemocyanin subfamily.</text>
</comment>
<dbReference type="SUPFAM" id="SSF81296">
    <property type="entry name" value="E set domains"/>
    <property type="match status" value="2"/>
</dbReference>
<feature type="domain" description="Tyrosinase copper-binding" evidence="5">
    <location>
        <begin position="676"/>
        <end position="687"/>
    </location>
</feature>
<dbReference type="Pfam" id="PF00372">
    <property type="entry name" value="Hemocyanin_M"/>
    <property type="match status" value="1"/>
</dbReference>
<proteinExistence type="inferred from homology"/>
<dbReference type="PROSITE" id="PS00209">
    <property type="entry name" value="HEMOCYANIN_1"/>
    <property type="match status" value="1"/>
</dbReference>
<dbReference type="SUPFAM" id="SSF48056">
    <property type="entry name" value="Di-copper centre-containing domain"/>
    <property type="match status" value="1"/>
</dbReference>
<dbReference type="Gene3D" id="1.20.1370.10">
    <property type="entry name" value="Hemocyanin, N-terminal domain"/>
    <property type="match status" value="1"/>
</dbReference>
<dbReference type="Pfam" id="PF03722">
    <property type="entry name" value="Hemocyanin_N"/>
    <property type="match status" value="1"/>
</dbReference>
<evidence type="ECO:0000256" key="3">
    <source>
        <dbReference type="ARBA" id="ARBA00023033"/>
    </source>
</evidence>
<evidence type="ECO:0000256" key="1">
    <source>
        <dbReference type="ARBA" id="ARBA00009470"/>
    </source>
</evidence>
<evidence type="ECO:0000313" key="6">
    <source>
        <dbReference type="EMBL" id="CAD7455649.1"/>
    </source>
</evidence>
<dbReference type="InterPro" id="IPR002227">
    <property type="entry name" value="Tyrosinase_Cu-bd"/>
</dbReference>
<reference evidence="6" key="1">
    <citation type="submission" date="2020-11" db="EMBL/GenBank/DDBJ databases">
        <authorList>
            <person name="Tran Van P."/>
        </authorList>
    </citation>
    <scope>NUCLEOTIDE SEQUENCE</scope>
</reference>
<dbReference type="PROSITE" id="PS00210">
    <property type="entry name" value="HEMOCYANIN_2"/>
    <property type="match status" value="1"/>
</dbReference>
<dbReference type="GO" id="GO:0045735">
    <property type="term" value="F:nutrient reservoir activity"/>
    <property type="evidence" value="ECO:0007669"/>
    <property type="project" value="UniProtKB-KW"/>
</dbReference>
<dbReference type="Gene3D" id="1.10.1280.10">
    <property type="entry name" value="Di-copper center containing domain from catechol oxidase"/>
    <property type="match status" value="1"/>
</dbReference>
<dbReference type="InterPro" id="IPR036697">
    <property type="entry name" value="Hemocyanin_N_sf"/>
</dbReference>
<dbReference type="PANTHER" id="PTHR11511:SF5">
    <property type="entry name" value="FAT-BODY PROTEIN 1-RELATED"/>
    <property type="match status" value="1"/>
</dbReference>
<feature type="region of interest" description="Disordered" evidence="4">
    <location>
        <begin position="110"/>
        <end position="129"/>
    </location>
</feature>
<dbReference type="Gene3D" id="2.60.40.1520">
    <property type="entry name" value="Hemocyanin, C-terminal domain"/>
    <property type="match status" value="2"/>
</dbReference>
<dbReference type="InterPro" id="IPR005203">
    <property type="entry name" value="Hemocyanin_C"/>
</dbReference>
<dbReference type="PANTHER" id="PTHR11511">
    <property type="entry name" value="LARVAL STORAGE PROTEIN/PHENOLOXIDASE"/>
    <property type="match status" value="1"/>
</dbReference>
<dbReference type="GO" id="GO:0004497">
    <property type="term" value="F:monooxygenase activity"/>
    <property type="evidence" value="ECO:0007669"/>
    <property type="project" value="UniProtKB-KW"/>
</dbReference>
<dbReference type="AlphaFoldDB" id="A0A7R9FLD2"/>
<keyword evidence="2" id="KW-0758">Storage protein</keyword>
<dbReference type="PROSITE" id="PS00498">
    <property type="entry name" value="TYROSINASE_2"/>
    <property type="match status" value="1"/>
</dbReference>
<dbReference type="InterPro" id="IPR000896">
    <property type="entry name" value="Hemocyanin/hexamerin_mid_dom"/>
</dbReference>
<keyword evidence="3" id="KW-0560">Oxidoreductase</keyword>
<keyword evidence="3" id="KW-0503">Monooxygenase</keyword>
<evidence type="ECO:0000256" key="4">
    <source>
        <dbReference type="SAM" id="MobiDB-lite"/>
    </source>
</evidence>
<dbReference type="EMBL" id="OE000987">
    <property type="protein sequence ID" value="CAD7455649.1"/>
    <property type="molecule type" value="Genomic_DNA"/>
</dbReference>
<organism evidence="6">
    <name type="scientific">Timema tahoe</name>
    <dbReference type="NCBI Taxonomy" id="61484"/>
    <lineage>
        <taxon>Eukaryota</taxon>
        <taxon>Metazoa</taxon>
        <taxon>Ecdysozoa</taxon>
        <taxon>Arthropoda</taxon>
        <taxon>Hexapoda</taxon>
        <taxon>Insecta</taxon>
        <taxon>Pterygota</taxon>
        <taxon>Neoptera</taxon>
        <taxon>Polyneoptera</taxon>
        <taxon>Phasmatodea</taxon>
        <taxon>Timematodea</taxon>
        <taxon>Timematoidea</taxon>
        <taxon>Timematidae</taxon>
        <taxon>Timema</taxon>
    </lineage>
</organism>
<protein>
    <recommendedName>
        <fullName evidence="5">Tyrosinase copper-binding domain-containing protein</fullName>
    </recommendedName>
</protein>
<dbReference type="SUPFAM" id="SSF48050">
    <property type="entry name" value="Hemocyanin, N-terminal domain"/>
    <property type="match status" value="1"/>
</dbReference>
<gene>
    <name evidence="6" type="ORF">TTEB3V08_LOCUS3715</name>
</gene>
<feature type="compositionally biased region" description="Polar residues" evidence="4">
    <location>
        <begin position="112"/>
        <end position="128"/>
    </location>
</feature>
<dbReference type="InterPro" id="IPR037020">
    <property type="entry name" value="Hemocyanin_C_sf"/>
</dbReference>
<dbReference type="GO" id="GO:0005615">
    <property type="term" value="C:extracellular space"/>
    <property type="evidence" value="ECO:0007669"/>
    <property type="project" value="UniProtKB-ARBA"/>
</dbReference>
<evidence type="ECO:0000256" key="2">
    <source>
        <dbReference type="ARBA" id="ARBA00022761"/>
    </source>
</evidence>
<accession>A0A7R9FLD2</accession>
<dbReference type="InterPro" id="IPR013788">
    <property type="entry name" value="Hemocyanin/hexamerin"/>
</dbReference>
<sequence length="971" mass="110941">MWKEPDRDVCKVFDMPREPSLVGSQGPPLRSEEGALGAVCTFGSCAELHPVHSGRRDGSNPIRQNDTNVFANATVPEDKLVLIRDAPLCFSSMLARREVLYCRLPDDHHEGSISNRSRSTNTPVTSADNHYDHRTINALARETHKEYKEGLKHVPRYLVFKVTGTKDYNTIHSQFISPDHAIIISLYSMAREPASGQPLRVTSSSCLRPVYRPVDIGHCVGDASTSNQCLVGDLKTVYITRQVLTADYSEAILTFSGPDIVANRYNHEIGWTVAARPVLRRRPDEKFLKKQLLVLKLLRHISEPIQDAELHSIKSSYDPINYLSNYNCPDCVRSLVRDLDQGMFLHREEIFSLFDPVHRRQMVTLFEALYGAKDYDTFFSTAVYFRDRVNPRQFLYAFSVALLHRKDCRGLVLPPAYEITPHMFLTTDVVRRAYQAKMTKVSDSSLTVVKIIQATETLVEISSPTVIPMKFTGSVNNPEQRVAYFGEDIGINSHHSHWHMDFPFWWKKSYPVDKDRKGELFFYMHHQMVARFDAERLSNNLPMVEPLDFSQKIVEGFAPGAMYHNGQEFPVRPDNIMFGDLPWRSVHEMKLFEGRIRDAITSGFIKTVDGVAYLNNSGGINTLGEIIESSENSINRAFYGQLHNDAHVLLSKVTDNQQKYGVPPGVMEHFETATRDPAFFRLHKHIDNLFKLHKDLLPPYSRDELDFPGVKIEAVKVVGMSKASTPNTLVTYFDESHIDLGNCVEGTDKVDVDIKAVVSRLNHEPFKYVITVHSDKKLYFYRVLQAVVSRLNHEPFKYVITVHSDKRVTGVARMFLAPKYDWFGQEIPFKDARWSVIELDRFPVKLNVGDNVVTRNSEDSIVTIPEPRSFPQLLQEVQQALKGDEEYIVDKHYRHCGFPHRLLLPKGRTEGMAYKLLIVITDYSKDAVSEVTTPTWLSEMDRGWFLPQDRLDRAVLVARDGSWLVSLSRQT</sequence>
<dbReference type="PRINTS" id="PR00187">
    <property type="entry name" value="HAEMOCYANIN"/>
</dbReference>
<dbReference type="InterPro" id="IPR008922">
    <property type="entry name" value="Di-copper_centre_dom_sf"/>
</dbReference>
<evidence type="ECO:0000259" key="5">
    <source>
        <dbReference type="PROSITE" id="PS00498"/>
    </source>
</evidence>
<dbReference type="Pfam" id="PF03723">
    <property type="entry name" value="Hemocyanin_C"/>
    <property type="match status" value="2"/>
</dbReference>
<dbReference type="InterPro" id="IPR014756">
    <property type="entry name" value="Ig_E-set"/>
</dbReference>